<dbReference type="SMART" id="SM00020">
    <property type="entry name" value="Tryp_SPc"/>
    <property type="match status" value="1"/>
</dbReference>
<dbReference type="Ensembl" id="ENSSORT00005006622.1">
    <property type="protein sequence ID" value="ENSSORP00005006366.1"/>
    <property type="gene ID" value="ENSSORG00005003725.1"/>
</dbReference>
<reference evidence="8" key="2">
    <citation type="submission" date="2025-08" db="UniProtKB">
        <authorList>
            <consortium name="Ensembl"/>
        </authorList>
    </citation>
    <scope>IDENTIFICATION</scope>
</reference>
<evidence type="ECO:0000256" key="2">
    <source>
        <dbReference type="ARBA" id="ARBA00022801"/>
    </source>
</evidence>
<dbReference type="FunFam" id="2.40.10.10:FF:000057">
    <property type="entry name" value="Zgc:100868"/>
    <property type="match status" value="1"/>
</dbReference>
<feature type="transmembrane region" description="Helical" evidence="6">
    <location>
        <begin position="296"/>
        <end position="317"/>
    </location>
</feature>
<dbReference type="InterPro" id="IPR043504">
    <property type="entry name" value="Peptidase_S1_PA_chymotrypsin"/>
</dbReference>
<dbReference type="InterPro" id="IPR009003">
    <property type="entry name" value="Peptidase_S1_PA"/>
</dbReference>
<dbReference type="InterPro" id="IPR033116">
    <property type="entry name" value="TRYPSIN_SER"/>
</dbReference>
<dbReference type="Proteomes" id="UP000472271">
    <property type="component" value="Chromosome 8"/>
</dbReference>
<proteinExistence type="predicted"/>
<gene>
    <name evidence="8" type="primary">LOC115423795</name>
</gene>
<evidence type="ECO:0000256" key="5">
    <source>
        <dbReference type="RuleBase" id="RU363034"/>
    </source>
</evidence>
<keyword evidence="6" id="KW-0812">Transmembrane</keyword>
<dbReference type="PRINTS" id="PR00722">
    <property type="entry name" value="CHYMOTRYPSIN"/>
</dbReference>
<keyword evidence="6" id="KW-1133">Transmembrane helix</keyword>
<dbReference type="PANTHER" id="PTHR24252:SF7">
    <property type="entry name" value="HYALIN"/>
    <property type="match status" value="1"/>
</dbReference>
<dbReference type="InParanoid" id="A0A672YP35"/>
<dbReference type="SUPFAM" id="SSF50494">
    <property type="entry name" value="Trypsin-like serine proteases"/>
    <property type="match status" value="1"/>
</dbReference>
<name>A0A672YP35_9TELE</name>
<evidence type="ECO:0000256" key="1">
    <source>
        <dbReference type="ARBA" id="ARBA00022670"/>
    </source>
</evidence>
<dbReference type="PROSITE" id="PS00135">
    <property type="entry name" value="TRYPSIN_SER"/>
    <property type="match status" value="1"/>
</dbReference>
<keyword evidence="4" id="KW-1015">Disulfide bond</keyword>
<dbReference type="PANTHER" id="PTHR24252">
    <property type="entry name" value="ACROSIN-RELATED"/>
    <property type="match status" value="1"/>
</dbReference>
<dbReference type="PROSITE" id="PS50240">
    <property type="entry name" value="TRYPSIN_DOM"/>
    <property type="match status" value="1"/>
</dbReference>
<keyword evidence="2 5" id="KW-0378">Hydrolase</keyword>
<protein>
    <recommendedName>
        <fullName evidence="7">Peptidase S1 domain-containing protein</fullName>
    </recommendedName>
</protein>
<evidence type="ECO:0000313" key="9">
    <source>
        <dbReference type="Proteomes" id="UP000472271"/>
    </source>
</evidence>
<keyword evidence="9" id="KW-1185">Reference proteome</keyword>
<dbReference type="Pfam" id="PF00089">
    <property type="entry name" value="Trypsin"/>
    <property type="match status" value="1"/>
</dbReference>
<dbReference type="AlphaFoldDB" id="A0A672YP35"/>
<dbReference type="GO" id="GO:0006508">
    <property type="term" value="P:proteolysis"/>
    <property type="evidence" value="ECO:0007669"/>
    <property type="project" value="UniProtKB-KW"/>
</dbReference>
<keyword evidence="3 5" id="KW-0720">Serine protease</keyword>
<evidence type="ECO:0000259" key="7">
    <source>
        <dbReference type="PROSITE" id="PS50240"/>
    </source>
</evidence>
<dbReference type="PROSITE" id="PS00134">
    <property type="entry name" value="TRYPSIN_HIS"/>
    <property type="match status" value="1"/>
</dbReference>
<feature type="domain" description="Peptidase S1" evidence="7">
    <location>
        <begin position="33"/>
        <end position="269"/>
    </location>
</feature>
<dbReference type="GO" id="GO:0004252">
    <property type="term" value="F:serine-type endopeptidase activity"/>
    <property type="evidence" value="ECO:0007669"/>
    <property type="project" value="InterPro"/>
</dbReference>
<dbReference type="CDD" id="cd00190">
    <property type="entry name" value="Tryp_SPc"/>
    <property type="match status" value="1"/>
</dbReference>
<keyword evidence="1 5" id="KW-0645">Protease</keyword>
<evidence type="ECO:0000256" key="4">
    <source>
        <dbReference type="ARBA" id="ARBA00023157"/>
    </source>
</evidence>
<evidence type="ECO:0000256" key="3">
    <source>
        <dbReference type="ARBA" id="ARBA00022825"/>
    </source>
</evidence>
<sequence length="318" mass="34043">FNIREFSFIVKISYFNIKFICGLAPLNTKTSKIVGGEDATPGAWPWQVSLTRSGTHFCGGSLINSQWVLTAAHCLPSSSTTSLVVYIGRDTQQSTNPNEVSRTVTQIINHPDYNSDTSENDMSLLRLSSAVDFTNYIRPVCLAASGSTFAGGTDVWITGWGDINSGASDIHIRYRLQEVSVPIVSNTQCSADYQANSISITDNMLCAGLREGGKDSCQGDSGGPLVYKNSTKWVLGGVVSFGIGCALPNFPGVYARVSKYESWIKSQITSNQPGFVCVPNSDGCSNNGTGSGAPHLTAVSFPLLMSLPLFIFSAFALE</sequence>
<dbReference type="Gene3D" id="2.40.10.10">
    <property type="entry name" value="Trypsin-like serine proteases"/>
    <property type="match status" value="1"/>
</dbReference>
<dbReference type="InterPro" id="IPR018114">
    <property type="entry name" value="TRYPSIN_HIS"/>
</dbReference>
<organism evidence="8 9">
    <name type="scientific">Sphaeramia orbicularis</name>
    <name type="common">orbiculate cardinalfish</name>
    <dbReference type="NCBI Taxonomy" id="375764"/>
    <lineage>
        <taxon>Eukaryota</taxon>
        <taxon>Metazoa</taxon>
        <taxon>Chordata</taxon>
        <taxon>Craniata</taxon>
        <taxon>Vertebrata</taxon>
        <taxon>Euteleostomi</taxon>
        <taxon>Actinopterygii</taxon>
        <taxon>Neopterygii</taxon>
        <taxon>Teleostei</taxon>
        <taxon>Neoteleostei</taxon>
        <taxon>Acanthomorphata</taxon>
        <taxon>Gobiaria</taxon>
        <taxon>Kurtiformes</taxon>
        <taxon>Apogonoidei</taxon>
        <taxon>Apogonidae</taxon>
        <taxon>Apogoninae</taxon>
        <taxon>Sphaeramia</taxon>
    </lineage>
</organism>
<keyword evidence="6" id="KW-0472">Membrane</keyword>
<dbReference type="InterPro" id="IPR001254">
    <property type="entry name" value="Trypsin_dom"/>
</dbReference>
<reference evidence="8" key="3">
    <citation type="submission" date="2025-09" db="UniProtKB">
        <authorList>
            <consortium name="Ensembl"/>
        </authorList>
    </citation>
    <scope>IDENTIFICATION</scope>
</reference>
<evidence type="ECO:0000313" key="8">
    <source>
        <dbReference type="Ensembl" id="ENSSORP00005006366.1"/>
    </source>
</evidence>
<reference evidence="8" key="1">
    <citation type="submission" date="2019-06" db="EMBL/GenBank/DDBJ databases">
        <authorList>
            <consortium name="Wellcome Sanger Institute Data Sharing"/>
        </authorList>
    </citation>
    <scope>NUCLEOTIDE SEQUENCE [LARGE SCALE GENOMIC DNA]</scope>
</reference>
<dbReference type="InterPro" id="IPR001314">
    <property type="entry name" value="Peptidase_S1A"/>
</dbReference>
<evidence type="ECO:0000256" key="6">
    <source>
        <dbReference type="SAM" id="Phobius"/>
    </source>
</evidence>
<accession>A0A672YP35</accession>